<dbReference type="InterPro" id="IPR028103">
    <property type="entry name" value="Spatacsin"/>
</dbReference>
<dbReference type="Proteomes" id="UP001289374">
    <property type="component" value="Unassembled WGS sequence"/>
</dbReference>
<dbReference type="InterPro" id="IPR000477">
    <property type="entry name" value="RT_dom"/>
</dbReference>
<dbReference type="GO" id="GO:0005737">
    <property type="term" value="C:cytoplasm"/>
    <property type="evidence" value="ECO:0007669"/>
    <property type="project" value="TreeGrafter"/>
</dbReference>
<dbReference type="InterPro" id="IPR021109">
    <property type="entry name" value="Peptidase_aspartic_dom_sf"/>
</dbReference>
<evidence type="ECO:0000256" key="1">
    <source>
        <dbReference type="SAM" id="Coils"/>
    </source>
</evidence>
<dbReference type="Gene3D" id="3.30.70.270">
    <property type="match status" value="1"/>
</dbReference>
<dbReference type="SUPFAM" id="SSF56672">
    <property type="entry name" value="DNA/RNA polymerases"/>
    <property type="match status" value="1"/>
</dbReference>
<dbReference type="Pfam" id="PF00078">
    <property type="entry name" value="RVT_1"/>
    <property type="match status" value="1"/>
</dbReference>
<dbReference type="InterPro" id="IPR043128">
    <property type="entry name" value="Rev_trsase/Diguanyl_cyclase"/>
</dbReference>
<evidence type="ECO:0000256" key="3">
    <source>
        <dbReference type="SAM" id="Phobius"/>
    </source>
</evidence>
<keyword evidence="7" id="KW-1185">Reference proteome</keyword>
<feature type="domain" description="Reverse transcriptase" evidence="4">
    <location>
        <begin position="1285"/>
        <end position="1352"/>
    </location>
</feature>
<keyword evidence="3" id="KW-0472">Membrane</keyword>
<evidence type="ECO:0000313" key="7">
    <source>
        <dbReference type="Proteomes" id="UP001289374"/>
    </source>
</evidence>
<name>A0AAE2BQK7_9LAMI</name>
<feature type="transmembrane region" description="Helical" evidence="3">
    <location>
        <begin position="12"/>
        <end position="33"/>
    </location>
</feature>
<keyword evidence="1" id="KW-0175">Coiled coil</keyword>
<keyword evidence="3" id="KW-1133">Transmembrane helix</keyword>
<comment type="caution">
    <text evidence="6">The sequence shown here is derived from an EMBL/GenBank/DDBJ whole genome shotgun (WGS) entry which is preliminary data.</text>
</comment>
<feature type="region of interest" description="Disordered" evidence="2">
    <location>
        <begin position="167"/>
        <end position="187"/>
    </location>
</feature>
<dbReference type="Gene3D" id="2.40.70.10">
    <property type="entry name" value="Acid Proteases"/>
    <property type="match status" value="1"/>
</dbReference>
<feature type="compositionally biased region" description="Basic and acidic residues" evidence="2">
    <location>
        <begin position="202"/>
        <end position="213"/>
    </location>
</feature>
<sequence>MICYQVVVTEILVGHIFGCNCLLVFGLWGSFVYHPVASVSSTAVCRSGTRGVPGNDSCDRVMLKPWLQNGRNFFGMSRREGCFVEPLPDTFYQIFLPSNAGQFFLKHAEAAEKDIPARELHEILLLALQWLSGMITQSNPFYPLHHLREIETRVWLLAVESEAQMKTEGEDSLTYPTREPGAGKGSNLIDRTASIITKMDNHMNSDKNDRENSQPHVRTNQTVDSSFSTTAVDKKFESEYTPHNLRDDPQFLDEHSKIDASLSRQLKNKLSPDNTPSEFLLIDAALKLAALSTPSNKVFMSDLDDEVRWVIESYNLPTDNWEENVRRCFYLLVVLESLATILMEGSGRRLCRRIISVVKAANVLGLTFAEAFEKQPIELLQLLSLKAQDSFEEANLLVRTHSIRLPSIAQILAESFLKGLLAAHRGGYMDSQKEEGPAPLLWRFSDFLKWAELCPSDSEIGHALMRLVITGQEIPHACEVELLILSHHFYKLSACLDGVDVLVALAATRVEAYVWEGDFSCLARLITGVGNFHALNFILGILIENGQLDLLLQKYSAAADANSGTAEAVRGFRMAVLTSLKQFNPNDLDAFAMAIISAVFYRYDKDQNEDLLQSMRYYIEAAEVHSSIDAGNNTRRACAQASLVSLQIRMPDTKWLDLSETNARRILVEQSRFQEALIVAEAYGLNQPSEWALVLWEQMLNPELTEQFVAEFVAVLPLQPSMLVELARFYRSEMQARGDQSQFSVWLTGGGLPADWAKYLGRSFRCLLKRTRDFRLKLHLATTATGFDDVIDACNRELDKVRENAGPLILRKGHGASTAVWGLTDATKRSCEYILGETTSTNFLSCRDRSSTPQLEKHLLPISRVVNFNPDSENSPHMEERVWDFIFKYQGYTEKKEFRSWDELVVNVLESFEDLDNERVVTEFNKLHHETTVNAYMERLKELKDQMLIFNKNLDEEFFMMKFISGLKKESKPPYKPLNKNPPPKTVPQTRRFLIEAEVRAKKKKNFCYRCDEPYIPGHGCKYRQVYMLLSDEEARDYNRAEQDEQPTDEEETEGDMVVSLHAMKGKINCKTLKVIGLVGDKEVLKLIDSGSTHCFINEKITRTLGCELECTTNMMIRVADGSKLSSKLICPKFSWEVQGHRFSHPVRLLKLGGYDLVLGCDWLSNYNPVELDFHQLKVTLSQAGKKLVLRALPNESSAKKEENTKVLELLQQYNDVFQEPRSLPPERSIEHCIDLLPKAIPKKQHPYRYAYGQKTEIERIVKEMLDGGIIKPSQSSFASPVLALMSTVFEPYLREFVLVFFDDILVYSKDLGIHLMHLKKVMELLKKHQLYAKKSKCSFAQLKVEYLGHIISWEGVAIDP</sequence>
<dbReference type="CDD" id="cd01647">
    <property type="entry name" value="RT_LTR"/>
    <property type="match status" value="1"/>
</dbReference>
<gene>
    <name evidence="6" type="ORF">Sango_1883700</name>
</gene>
<organism evidence="6 7">
    <name type="scientific">Sesamum angolense</name>
    <dbReference type="NCBI Taxonomy" id="2727404"/>
    <lineage>
        <taxon>Eukaryota</taxon>
        <taxon>Viridiplantae</taxon>
        <taxon>Streptophyta</taxon>
        <taxon>Embryophyta</taxon>
        <taxon>Tracheophyta</taxon>
        <taxon>Spermatophyta</taxon>
        <taxon>Magnoliopsida</taxon>
        <taxon>eudicotyledons</taxon>
        <taxon>Gunneridae</taxon>
        <taxon>Pentapetalae</taxon>
        <taxon>asterids</taxon>
        <taxon>lamiids</taxon>
        <taxon>Lamiales</taxon>
        <taxon>Pedaliaceae</taxon>
        <taxon>Sesamum</taxon>
    </lineage>
</organism>
<feature type="region of interest" description="Disordered" evidence="2">
    <location>
        <begin position="202"/>
        <end position="225"/>
    </location>
</feature>
<evidence type="ECO:0000313" key="6">
    <source>
        <dbReference type="EMBL" id="KAK4394129.1"/>
    </source>
</evidence>
<protein>
    <recommendedName>
        <fullName evidence="8">Reverse transcriptase domain-containing protein</fullName>
    </recommendedName>
</protein>
<dbReference type="InterPro" id="IPR028107">
    <property type="entry name" value="Spatacsin_C_dom"/>
</dbReference>
<evidence type="ECO:0008006" key="8">
    <source>
        <dbReference type="Google" id="ProtNLM"/>
    </source>
</evidence>
<feature type="domain" description="Spatacsin C-terminal" evidence="5">
    <location>
        <begin position="602"/>
        <end position="731"/>
    </location>
</feature>
<reference evidence="6" key="1">
    <citation type="submission" date="2020-06" db="EMBL/GenBank/DDBJ databases">
        <authorList>
            <person name="Li T."/>
            <person name="Hu X."/>
            <person name="Zhang T."/>
            <person name="Song X."/>
            <person name="Zhang H."/>
            <person name="Dai N."/>
            <person name="Sheng W."/>
            <person name="Hou X."/>
            <person name="Wei L."/>
        </authorList>
    </citation>
    <scope>NUCLEOTIDE SEQUENCE</scope>
    <source>
        <strain evidence="6">K16</strain>
        <tissue evidence="6">Leaf</tissue>
    </source>
</reference>
<dbReference type="SUPFAM" id="SSF50630">
    <property type="entry name" value="Acid proteases"/>
    <property type="match status" value="1"/>
</dbReference>
<dbReference type="CDD" id="cd00303">
    <property type="entry name" value="retropepsin_like"/>
    <property type="match status" value="1"/>
</dbReference>
<proteinExistence type="predicted"/>
<dbReference type="Pfam" id="PF08284">
    <property type="entry name" value="RVP_2"/>
    <property type="match status" value="1"/>
</dbReference>
<evidence type="ECO:0000259" key="4">
    <source>
        <dbReference type="Pfam" id="PF00078"/>
    </source>
</evidence>
<evidence type="ECO:0000256" key="2">
    <source>
        <dbReference type="SAM" id="MobiDB-lite"/>
    </source>
</evidence>
<dbReference type="PANTHER" id="PTHR13650:SF0">
    <property type="entry name" value="SPATACSIN"/>
    <property type="match status" value="1"/>
</dbReference>
<reference evidence="6" key="2">
    <citation type="journal article" date="2024" name="Plant">
        <title>Genomic evolution and insights into agronomic trait innovations of Sesamum species.</title>
        <authorList>
            <person name="Miao H."/>
            <person name="Wang L."/>
            <person name="Qu L."/>
            <person name="Liu H."/>
            <person name="Sun Y."/>
            <person name="Le M."/>
            <person name="Wang Q."/>
            <person name="Wei S."/>
            <person name="Zheng Y."/>
            <person name="Lin W."/>
            <person name="Duan Y."/>
            <person name="Cao H."/>
            <person name="Xiong S."/>
            <person name="Wang X."/>
            <person name="Wei L."/>
            <person name="Li C."/>
            <person name="Ma Q."/>
            <person name="Ju M."/>
            <person name="Zhao R."/>
            <person name="Li G."/>
            <person name="Mu C."/>
            <person name="Tian Q."/>
            <person name="Mei H."/>
            <person name="Zhang T."/>
            <person name="Gao T."/>
            <person name="Zhang H."/>
        </authorList>
    </citation>
    <scope>NUCLEOTIDE SEQUENCE</scope>
    <source>
        <strain evidence="6">K16</strain>
    </source>
</reference>
<dbReference type="Gene3D" id="3.10.10.10">
    <property type="entry name" value="HIV Type 1 Reverse Transcriptase, subunit A, domain 1"/>
    <property type="match status" value="1"/>
</dbReference>
<dbReference type="EMBL" id="JACGWL010000010">
    <property type="protein sequence ID" value="KAK4394129.1"/>
    <property type="molecule type" value="Genomic_DNA"/>
</dbReference>
<feature type="compositionally biased region" description="Polar residues" evidence="2">
    <location>
        <begin position="214"/>
        <end position="225"/>
    </location>
</feature>
<feature type="coiled-coil region" evidence="1">
    <location>
        <begin position="926"/>
        <end position="953"/>
    </location>
</feature>
<dbReference type="Pfam" id="PF14649">
    <property type="entry name" value="Spatacsin_C"/>
    <property type="match status" value="2"/>
</dbReference>
<keyword evidence="3" id="KW-0812">Transmembrane</keyword>
<evidence type="ECO:0000259" key="5">
    <source>
        <dbReference type="Pfam" id="PF14649"/>
    </source>
</evidence>
<accession>A0AAE2BQK7</accession>
<dbReference type="PANTHER" id="PTHR13650">
    <property type="entry name" value="SPATACSIN"/>
    <property type="match status" value="1"/>
</dbReference>
<feature type="domain" description="Spatacsin C-terminal" evidence="5">
    <location>
        <begin position="460"/>
        <end position="595"/>
    </location>
</feature>
<dbReference type="InterPro" id="IPR043502">
    <property type="entry name" value="DNA/RNA_pol_sf"/>
</dbReference>